<dbReference type="PROSITE" id="PS51163">
    <property type="entry name" value="YRDC"/>
    <property type="match status" value="1"/>
</dbReference>
<evidence type="ECO:0000256" key="3">
    <source>
        <dbReference type="ARBA" id="ARBA00022679"/>
    </source>
</evidence>
<dbReference type="KEGG" id="nba:CUN60_10275"/>
<dbReference type="RefSeq" id="WP_102951954.1">
    <property type="nucleotide sequence ID" value="NZ_CP024847.1"/>
</dbReference>
<dbReference type="EC" id="2.7.7.87" evidence="9"/>
<comment type="similarity">
    <text evidence="9">Belongs to the SUA5 family. TsaC subfamily.</text>
</comment>
<dbReference type="GO" id="GO:0002949">
    <property type="term" value="P:tRNA threonylcarbamoyladenosine modification"/>
    <property type="evidence" value="ECO:0007669"/>
    <property type="project" value="UniProtKB-UniRule"/>
</dbReference>
<dbReference type="Proteomes" id="UP000236655">
    <property type="component" value="Chromosome"/>
</dbReference>
<dbReference type="InterPro" id="IPR050156">
    <property type="entry name" value="TC-AMP_synthase_SUA5"/>
</dbReference>
<dbReference type="GO" id="GO:0005737">
    <property type="term" value="C:cytoplasm"/>
    <property type="evidence" value="ECO:0007669"/>
    <property type="project" value="UniProtKB-SubCell"/>
</dbReference>
<evidence type="ECO:0000256" key="4">
    <source>
        <dbReference type="ARBA" id="ARBA00022694"/>
    </source>
</evidence>
<feature type="domain" description="YrdC-like" evidence="10">
    <location>
        <begin position="6"/>
        <end position="188"/>
    </location>
</feature>
<dbReference type="Gene3D" id="3.90.870.10">
    <property type="entry name" value="DHBP synthase"/>
    <property type="match status" value="1"/>
</dbReference>
<dbReference type="GO" id="GO:0006450">
    <property type="term" value="P:regulation of translational fidelity"/>
    <property type="evidence" value="ECO:0007669"/>
    <property type="project" value="TreeGrafter"/>
</dbReference>
<organism evidence="11 12">
    <name type="scientific">Aquella oligotrophica</name>
    <dbReference type="NCBI Taxonomy" id="2067065"/>
    <lineage>
        <taxon>Bacteria</taxon>
        <taxon>Pseudomonadati</taxon>
        <taxon>Pseudomonadota</taxon>
        <taxon>Betaproteobacteria</taxon>
        <taxon>Neisseriales</taxon>
        <taxon>Neisseriaceae</taxon>
        <taxon>Aquella</taxon>
    </lineage>
</organism>
<dbReference type="HAMAP" id="MF_01852">
    <property type="entry name" value="TsaC"/>
    <property type="match status" value="1"/>
</dbReference>
<dbReference type="OrthoDB" id="9814580at2"/>
<dbReference type="SUPFAM" id="SSF55821">
    <property type="entry name" value="YrdC/RibB"/>
    <property type="match status" value="1"/>
</dbReference>
<proteinExistence type="inferred from homology"/>
<keyword evidence="4 9" id="KW-0819">tRNA processing</keyword>
<dbReference type="InterPro" id="IPR023535">
    <property type="entry name" value="TC-AMP_synthase"/>
</dbReference>
<dbReference type="EMBL" id="CP024847">
    <property type="protein sequence ID" value="AUR52666.1"/>
    <property type="molecule type" value="Genomic_DNA"/>
</dbReference>
<dbReference type="GO" id="GO:0005524">
    <property type="term" value="F:ATP binding"/>
    <property type="evidence" value="ECO:0007669"/>
    <property type="project" value="UniProtKB-UniRule"/>
</dbReference>
<evidence type="ECO:0000256" key="7">
    <source>
        <dbReference type="ARBA" id="ARBA00022840"/>
    </source>
</evidence>
<name>A0A2I7N882_9NEIS</name>
<dbReference type="NCBIfam" id="TIGR00057">
    <property type="entry name" value="L-threonylcarbamoyladenylate synthase"/>
    <property type="match status" value="1"/>
</dbReference>
<keyword evidence="7 9" id="KW-0067">ATP-binding</keyword>
<evidence type="ECO:0000256" key="1">
    <source>
        <dbReference type="ARBA" id="ARBA00004496"/>
    </source>
</evidence>
<gene>
    <name evidence="9" type="primary">tsaC</name>
    <name evidence="11" type="ORF">CUN60_10275</name>
</gene>
<keyword evidence="3 9" id="KW-0808">Transferase</keyword>
<dbReference type="InterPro" id="IPR006070">
    <property type="entry name" value="Sua5-like_dom"/>
</dbReference>
<dbReference type="PANTHER" id="PTHR17490">
    <property type="entry name" value="SUA5"/>
    <property type="match status" value="1"/>
</dbReference>
<evidence type="ECO:0000256" key="5">
    <source>
        <dbReference type="ARBA" id="ARBA00022695"/>
    </source>
</evidence>
<keyword evidence="12" id="KW-1185">Reference proteome</keyword>
<dbReference type="Pfam" id="PF01300">
    <property type="entry name" value="Sua5_yciO_yrdC"/>
    <property type="match status" value="1"/>
</dbReference>
<evidence type="ECO:0000313" key="11">
    <source>
        <dbReference type="EMBL" id="AUR52666.1"/>
    </source>
</evidence>
<accession>A0A2I7N882</accession>
<comment type="function">
    <text evidence="9">Required for the formation of a threonylcarbamoyl group on adenosine at position 37 (t(6)A37) in tRNAs that read codons beginning with adenine. Catalyzes the conversion of L-threonine, HCO(3)(-)/CO(2) and ATP to give threonylcarbamoyl-AMP (TC-AMP) as the acyladenylate intermediate, with the release of diphosphate.</text>
</comment>
<comment type="subcellular location">
    <subcellularLocation>
        <location evidence="1 9">Cytoplasm</location>
    </subcellularLocation>
</comment>
<evidence type="ECO:0000256" key="9">
    <source>
        <dbReference type="HAMAP-Rule" id="MF_01852"/>
    </source>
</evidence>
<keyword evidence="6 9" id="KW-0547">Nucleotide-binding</keyword>
<dbReference type="AlphaFoldDB" id="A0A2I7N882"/>
<sequence>MYFYSNNLIAKVRKHIKNGGLIAYPTESCYGIGCDPFNHKAIDKIIKIKLRNKQKGLIVIAGSKKQLTKLVPTSILYRDENELNRYWPGPFSLILPVTNKVPKNLIGKHKKIAVRVTKHQLVKQLCKNLNLPLVSTSANKSGFKSTRNYRECKRQFGKQLMVLPGITSFNKKPSTIIDWDTKKILRGK</sequence>
<evidence type="ECO:0000259" key="10">
    <source>
        <dbReference type="PROSITE" id="PS51163"/>
    </source>
</evidence>
<dbReference type="PANTHER" id="PTHR17490:SF18">
    <property type="entry name" value="THREONYLCARBAMOYL-AMP SYNTHASE"/>
    <property type="match status" value="1"/>
</dbReference>
<dbReference type="GO" id="GO:0003725">
    <property type="term" value="F:double-stranded RNA binding"/>
    <property type="evidence" value="ECO:0007669"/>
    <property type="project" value="InterPro"/>
</dbReference>
<protein>
    <recommendedName>
        <fullName evidence="9">Threonylcarbamoyl-AMP synthase</fullName>
        <shortName evidence="9">TC-AMP synthase</shortName>
        <ecNumber evidence="9">2.7.7.87</ecNumber>
    </recommendedName>
    <alternativeName>
        <fullName evidence="9">L-threonylcarbamoyladenylate synthase</fullName>
    </alternativeName>
    <alternativeName>
        <fullName evidence="9">t(6)A37 threonylcarbamoyladenosine biosynthesis protein TsaC</fullName>
    </alternativeName>
    <alternativeName>
        <fullName evidence="9">tRNA threonylcarbamoyladenosine biosynthesis protein TsaC</fullName>
    </alternativeName>
</protein>
<evidence type="ECO:0000256" key="8">
    <source>
        <dbReference type="ARBA" id="ARBA00048366"/>
    </source>
</evidence>
<reference evidence="12" key="1">
    <citation type="submission" date="2017-11" db="EMBL/GenBank/DDBJ databases">
        <authorList>
            <person name="Chan K.G."/>
            <person name="Lee L.S."/>
        </authorList>
    </citation>
    <scope>NUCLEOTIDE SEQUENCE [LARGE SCALE GENOMIC DNA]</scope>
    <source>
        <strain evidence="12">DSM 100970</strain>
    </source>
</reference>
<keyword evidence="2 9" id="KW-0963">Cytoplasm</keyword>
<dbReference type="GO" id="GO:0061710">
    <property type="term" value="F:L-threonylcarbamoyladenylate synthase"/>
    <property type="evidence" value="ECO:0007669"/>
    <property type="project" value="UniProtKB-EC"/>
</dbReference>
<evidence type="ECO:0000256" key="2">
    <source>
        <dbReference type="ARBA" id="ARBA00022490"/>
    </source>
</evidence>
<keyword evidence="5 9" id="KW-0548">Nucleotidyltransferase</keyword>
<evidence type="ECO:0000256" key="6">
    <source>
        <dbReference type="ARBA" id="ARBA00022741"/>
    </source>
</evidence>
<dbReference type="GO" id="GO:0000049">
    <property type="term" value="F:tRNA binding"/>
    <property type="evidence" value="ECO:0007669"/>
    <property type="project" value="TreeGrafter"/>
</dbReference>
<evidence type="ECO:0000313" key="12">
    <source>
        <dbReference type="Proteomes" id="UP000236655"/>
    </source>
</evidence>
<dbReference type="InterPro" id="IPR017945">
    <property type="entry name" value="DHBP_synth_RibB-like_a/b_dom"/>
</dbReference>
<comment type="catalytic activity">
    <reaction evidence="8 9">
        <text>L-threonine + hydrogencarbonate + ATP = L-threonylcarbamoyladenylate + diphosphate + H2O</text>
        <dbReference type="Rhea" id="RHEA:36407"/>
        <dbReference type="ChEBI" id="CHEBI:15377"/>
        <dbReference type="ChEBI" id="CHEBI:17544"/>
        <dbReference type="ChEBI" id="CHEBI:30616"/>
        <dbReference type="ChEBI" id="CHEBI:33019"/>
        <dbReference type="ChEBI" id="CHEBI:57926"/>
        <dbReference type="ChEBI" id="CHEBI:73682"/>
        <dbReference type="EC" id="2.7.7.87"/>
    </reaction>
</comment>